<feature type="domain" description="Essential protein Yae1 N-terminal" evidence="2">
    <location>
        <begin position="22"/>
        <end position="60"/>
    </location>
</feature>
<dbReference type="EMBL" id="JAGKHQ010000002">
    <property type="protein sequence ID" value="KAG7522896.1"/>
    <property type="molecule type" value="Genomic_DNA"/>
</dbReference>
<evidence type="ECO:0000259" key="2">
    <source>
        <dbReference type="Pfam" id="PF09811"/>
    </source>
</evidence>
<proteinExistence type="inferred from homology"/>
<dbReference type="AlphaFoldDB" id="A0AAV6T0K2"/>
<accession>A0AAV6T0K2</accession>
<comment type="caution">
    <text evidence="3">The sequence shown here is derived from an EMBL/GenBank/DDBJ whole genome shotgun (WGS) entry which is preliminary data.</text>
</comment>
<comment type="similarity">
    <text evidence="1">Belongs to the LTO1 family.</text>
</comment>
<dbReference type="Proteomes" id="UP000693946">
    <property type="component" value="Linkage Group LG10"/>
</dbReference>
<evidence type="ECO:0000313" key="4">
    <source>
        <dbReference type="Proteomes" id="UP000693946"/>
    </source>
</evidence>
<dbReference type="InterPro" id="IPR052436">
    <property type="entry name" value="LTO1_adapter"/>
</dbReference>
<reference evidence="3 4" key="1">
    <citation type="journal article" date="2021" name="Sci. Rep.">
        <title>Chromosome anchoring in Senegalese sole (Solea senegalensis) reveals sex-associated markers and genome rearrangements in flatfish.</title>
        <authorList>
            <person name="Guerrero-Cozar I."/>
            <person name="Gomez-Garrido J."/>
            <person name="Berbel C."/>
            <person name="Martinez-Blanch J.F."/>
            <person name="Alioto T."/>
            <person name="Claros M.G."/>
            <person name="Gagnaire P.A."/>
            <person name="Manchado M."/>
        </authorList>
    </citation>
    <scope>NUCLEOTIDE SEQUENCE [LARGE SCALE GENOMIC DNA]</scope>
    <source>
        <strain evidence="3">Sse05_10M</strain>
    </source>
</reference>
<evidence type="ECO:0000313" key="3">
    <source>
        <dbReference type="EMBL" id="KAG7522896.1"/>
    </source>
</evidence>
<dbReference type="PANTHER" id="PTHR28532:SF1">
    <property type="entry name" value="ORAL CANCER OVEREXPRESSED 1"/>
    <property type="match status" value="1"/>
</dbReference>
<organism evidence="3 4">
    <name type="scientific">Solea senegalensis</name>
    <name type="common">Senegalese sole</name>
    <dbReference type="NCBI Taxonomy" id="28829"/>
    <lineage>
        <taxon>Eukaryota</taxon>
        <taxon>Metazoa</taxon>
        <taxon>Chordata</taxon>
        <taxon>Craniata</taxon>
        <taxon>Vertebrata</taxon>
        <taxon>Euteleostomi</taxon>
        <taxon>Actinopterygii</taxon>
        <taxon>Neopterygii</taxon>
        <taxon>Teleostei</taxon>
        <taxon>Neoteleostei</taxon>
        <taxon>Acanthomorphata</taxon>
        <taxon>Carangaria</taxon>
        <taxon>Pleuronectiformes</taxon>
        <taxon>Pleuronectoidei</taxon>
        <taxon>Soleidae</taxon>
        <taxon>Solea</taxon>
    </lineage>
</organism>
<sequence>MSTHDDLFDGILLAEERFRGEGYSEGFESGKSRGLLEGRRHGACHGAKLSTEISFYHGFAITWKCLLQNNTDNKSRKRLKALDTLMTLVQSSPHDDPQSAALQEDVEKIRAKFRQVCSMLNAPTDFKDYIKTSEGTSF</sequence>
<dbReference type="PANTHER" id="PTHR28532">
    <property type="entry name" value="GEO13458P1"/>
    <property type="match status" value="1"/>
</dbReference>
<keyword evidence="4" id="KW-1185">Reference proteome</keyword>
<dbReference type="InterPro" id="IPR019191">
    <property type="entry name" value="Essential_protein_Yae1_N"/>
</dbReference>
<protein>
    <recommendedName>
        <fullName evidence="2">Essential protein Yae1 N-terminal domain-containing protein</fullName>
    </recommendedName>
</protein>
<name>A0AAV6T0K2_SOLSE</name>
<evidence type="ECO:0000256" key="1">
    <source>
        <dbReference type="ARBA" id="ARBA00038090"/>
    </source>
</evidence>
<gene>
    <name evidence="3" type="ORF">JOB18_033130</name>
</gene>
<dbReference type="Pfam" id="PF09811">
    <property type="entry name" value="Yae1_N"/>
    <property type="match status" value="1"/>
</dbReference>